<evidence type="ECO:0000256" key="1">
    <source>
        <dbReference type="SAM" id="MobiDB-lite"/>
    </source>
</evidence>
<accession>A0A9J6C6E3</accession>
<sequence length="312" mass="36335">MNQESLSSKQIEDSDEEPLKSRQLKASTAFNKEKYAKDYSHTTLESSASEVAAKLANGCECNVSCFLSLDVNQVYKHRLSIAELTKNELDFYLMGLVRASLMDVSDKGAKRQRKRSSYSYLGKKVCLYAFLYLENITIYQLKKIRSHLIKHGVTQIQHGNSHKVPHNAFSLDVYKRVELFLRNHLKTDRNHSNKSIVLTEPLSKVYQLYRNQEKKDSKMGYTTFRSFFRKQFPHVKLSNQLSKQQSSMNDRNTMTVKDICHEIEIIEEEHLEDEEENDGNKIVNDQHEIVYSNTDDLIYYDTSELSHEEIIN</sequence>
<feature type="region of interest" description="Disordered" evidence="1">
    <location>
        <begin position="1"/>
        <end position="25"/>
    </location>
</feature>
<keyword evidence="3" id="KW-1185">Reference proteome</keyword>
<dbReference type="OrthoDB" id="8194213at2759"/>
<evidence type="ECO:0000313" key="2">
    <source>
        <dbReference type="EMBL" id="KAG5677174.1"/>
    </source>
</evidence>
<name>A0A9J6C6E3_POLVA</name>
<dbReference type="EMBL" id="JADBJN010000002">
    <property type="protein sequence ID" value="KAG5677174.1"/>
    <property type="molecule type" value="Genomic_DNA"/>
</dbReference>
<comment type="caution">
    <text evidence="2">The sequence shown here is derived from an EMBL/GenBank/DDBJ whole genome shotgun (WGS) entry which is preliminary data.</text>
</comment>
<protein>
    <submittedName>
        <fullName evidence="2">Uncharacterized protein</fullName>
    </submittedName>
</protein>
<dbReference type="AlphaFoldDB" id="A0A9J6C6E3"/>
<organism evidence="2 3">
    <name type="scientific">Polypedilum vanderplanki</name>
    <name type="common">Sleeping chironomid midge</name>
    <dbReference type="NCBI Taxonomy" id="319348"/>
    <lineage>
        <taxon>Eukaryota</taxon>
        <taxon>Metazoa</taxon>
        <taxon>Ecdysozoa</taxon>
        <taxon>Arthropoda</taxon>
        <taxon>Hexapoda</taxon>
        <taxon>Insecta</taxon>
        <taxon>Pterygota</taxon>
        <taxon>Neoptera</taxon>
        <taxon>Endopterygota</taxon>
        <taxon>Diptera</taxon>
        <taxon>Nematocera</taxon>
        <taxon>Chironomoidea</taxon>
        <taxon>Chironomidae</taxon>
        <taxon>Chironominae</taxon>
        <taxon>Polypedilum</taxon>
        <taxon>Polypedilum</taxon>
    </lineage>
</organism>
<dbReference type="Proteomes" id="UP001107558">
    <property type="component" value="Chromosome 2"/>
</dbReference>
<evidence type="ECO:0000313" key="3">
    <source>
        <dbReference type="Proteomes" id="UP001107558"/>
    </source>
</evidence>
<reference evidence="2" key="1">
    <citation type="submission" date="2021-03" db="EMBL/GenBank/DDBJ databases">
        <title>Chromosome level genome of the anhydrobiotic midge Polypedilum vanderplanki.</title>
        <authorList>
            <person name="Yoshida Y."/>
            <person name="Kikawada T."/>
            <person name="Gusev O."/>
        </authorList>
    </citation>
    <scope>NUCLEOTIDE SEQUENCE</scope>
    <source>
        <strain evidence="2">NIAS01</strain>
        <tissue evidence="2">Whole body or cell culture</tissue>
    </source>
</reference>
<gene>
    <name evidence="2" type="ORF">PVAND_006955</name>
</gene>
<proteinExistence type="predicted"/>